<feature type="binding site" evidence="9">
    <location>
        <position position="208"/>
    </location>
    <ligand>
        <name>L-aspartate</name>
        <dbReference type="ChEBI" id="CHEBI:29991"/>
    </ligand>
</feature>
<evidence type="ECO:0000256" key="3">
    <source>
        <dbReference type="ARBA" id="ARBA00022490"/>
    </source>
</evidence>
<dbReference type="Pfam" id="PF01336">
    <property type="entry name" value="tRNA_anti-codon"/>
    <property type="match status" value="1"/>
</dbReference>
<comment type="similarity">
    <text evidence="2 9">Belongs to the class-II aminoacyl-tRNA synthetase family. Type 2 subfamily.</text>
</comment>
<dbReference type="InterPro" id="IPR004364">
    <property type="entry name" value="Aa-tRNA-synt_II"/>
</dbReference>
<name>A0A0G0C9A5_9BACT</name>
<evidence type="ECO:0000256" key="1">
    <source>
        <dbReference type="ARBA" id="ARBA00004496"/>
    </source>
</evidence>
<evidence type="ECO:0000313" key="11">
    <source>
        <dbReference type="EMBL" id="KKP47760.1"/>
    </source>
</evidence>
<dbReference type="InterPro" id="IPR012340">
    <property type="entry name" value="NA-bd_OB-fold"/>
</dbReference>
<dbReference type="AlphaFoldDB" id="A0A0G0C9A5"/>
<comment type="caution">
    <text evidence="11">The sequence shown here is derived from an EMBL/GenBank/DDBJ whole genome shotgun (WGS) entry which is preliminary data.</text>
</comment>
<comment type="function">
    <text evidence="9">Catalyzes the attachment of L-aspartate to tRNA(Asp) in a two-step reaction: L-aspartate is first activated by ATP to form Asp-AMP and then transferred to the acceptor end of tRNA(Asp).</text>
</comment>
<evidence type="ECO:0000256" key="2">
    <source>
        <dbReference type="ARBA" id="ARBA00005312"/>
    </source>
</evidence>
<feature type="binding site" evidence="9">
    <location>
        <position position="165"/>
    </location>
    <ligand>
        <name>L-aspartate</name>
        <dbReference type="ChEBI" id="CHEBI:29991"/>
    </ligand>
</feature>
<dbReference type="Proteomes" id="UP000033995">
    <property type="component" value="Unassembled WGS sequence"/>
</dbReference>
<dbReference type="NCBIfam" id="NF003483">
    <property type="entry name" value="PRK05159.1"/>
    <property type="match status" value="1"/>
</dbReference>
<dbReference type="HAMAP" id="MF_02075">
    <property type="entry name" value="Asp_tRNA_synth_type2"/>
    <property type="match status" value="1"/>
</dbReference>
<proteinExistence type="inferred from homology"/>
<feature type="binding site" evidence="9">
    <location>
        <position position="363"/>
    </location>
    <ligand>
        <name>L-aspartate</name>
        <dbReference type="ChEBI" id="CHEBI:29991"/>
    </ligand>
</feature>
<dbReference type="SUPFAM" id="SSF55681">
    <property type="entry name" value="Class II aaRS and biotin synthetases"/>
    <property type="match status" value="1"/>
</dbReference>
<evidence type="ECO:0000256" key="8">
    <source>
        <dbReference type="ARBA" id="ARBA00023146"/>
    </source>
</evidence>
<dbReference type="PROSITE" id="PS50862">
    <property type="entry name" value="AA_TRNA_LIGASE_II"/>
    <property type="match status" value="1"/>
</dbReference>
<feature type="binding site" evidence="9">
    <location>
        <begin position="208"/>
        <end position="210"/>
    </location>
    <ligand>
        <name>ATP</name>
        <dbReference type="ChEBI" id="CHEBI:30616"/>
    </ligand>
</feature>
<dbReference type="PANTHER" id="PTHR43450">
    <property type="entry name" value="ASPARTYL-TRNA SYNTHETASE"/>
    <property type="match status" value="1"/>
</dbReference>
<keyword evidence="4 9" id="KW-0436">Ligase</keyword>
<dbReference type="PATRIC" id="fig|1618561.3.peg.555"/>
<dbReference type="SUPFAM" id="SSF50249">
    <property type="entry name" value="Nucleic acid-binding proteins"/>
    <property type="match status" value="1"/>
</dbReference>
<keyword evidence="7 9" id="KW-0648">Protein biosynthesis</keyword>
<feature type="binding site" evidence="9">
    <location>
        <begin position="216"/>
        <end position="218"/>
    </location>
    <ligand>
        <name>ATP</name>
        <dbReference type="ChEBI" id="CHEBI:30616"/>
    </ligand>
</feature>
<comment type="subunit">
    <text evidence="9">Homodimer.</text>
</comment>
<dbReference type="PANTHER" id="PTHR43450:SF1">
    <property type="entry name" value="ASPARTATE--TRNA LIGASE, CYTOPLASMIC"/>
    <property type="match status" value="1"/>
</dbReference>
<keyword evidence="3 9" id="KW-0963">Cytoplasm</keyword>
<dbReference type="Gene3D" id="3.30.930.10">
    <property type="entry name" value="Bira Bifunctional Protein, Domain 2"/>
    <property type="match status" value="1"/>
</dbReference>
<dbReference type="GO" id="GO:0005524">
    <property type="term" value="F:ATP binding"/>
    <property type="evidence" value="ECO:0007669"/>
    <property type="project" value="UniProtKB-UniRule"/>
</dbReference>
<evidence type="ECO:0000313" key="12">
    <source>
        <dbReference type="Proteomes" id="UP000033995"/>
    </source>
</evidence>
<dbReference type="InterPro" id="IPR004365">
    <property type="entry name" value="NA-bd_OB_tRNA"/>
</dbReference>
<feature type="region of interest" description="Aspartate" evidence="9">
    <location>
        <begin position="187"/>
        <end position="190"/>
    </location>
</feature>
<dbReference type="EMBL" id="LBOZ01000003">
    <property type="protein sequence ID" value="KKP47760.1"/>
    <property type="molecule type" value="Genomic_DNA"/>
</dbReference>
<comment type="catalytic activity">
    <reaction evidence="9">
        <text>tRNA(Asp) + L-aspartate + ATP = L-aspartyl-tRNA(Asp) + AMP + diphosphate</text>
        <dbReference type="Rhea" id="RHEA:19649"/>
        <dbReference type="Rhea" id="RHEA-COMP:9660"/>
        <dbReference type="Rhea" id="RHEA-COMP:9678"/>
        <dbReference type="ChEBI" id="CHEBI:29991"/>
        <dbReference type="ChEBI" id="CHEBI:30616"/>
        <dbReference type="ChEBI" id="CHEBI:33019"/>
        <dbReference type="ChEBI" id="CHEBI:78442"/>
        <dbReference type="ChEBI" id="CHEBI:78516"/>
        <dbReference type="ChEBI" id="CHEBI:456215"/>
        <dbReference type="EC" id="6.1.1.12"/>
    </reaction>
</comment>
<comment type="caution">
    <text evidence="9">Lacks conserved residue(s) required for the propagation of feature annotation.</text>
</comment>
<dbReference type="InterPro" id="IPR004523">
    <property type="entry name" value="Asp-tRNA_synthase_2"/>
</dbReference>
<dbReference type="GO" id="GO:0017101">
    <property type="term" value="C:aminoacyl-tRNA synthetase multienzyme complex"/>
    <property type="evidence" value="ECO:0007669"/>
    <property type="project" value="TreeGrafter"/>
</dbReference>
<keyword evidence="6 9" id="KW-0067">ATP-binding</keyword>
<keyword evidence="8 9" id="KW-0030">Aminoacyl-tRNA synthetase</keyword>
<dbReference type="CDD" id="cd04317">
    <property type="entry name" value="EcAspRS_like_N"/>
    <property type="match status" value="1"/>
</dbReference>
<evidence type="ECO:0000256" key="9">
    <source>
        <dbReference type="HAMAP-Rule" id="MF_02075"/>
    </source>
</evidence>
<dbReference type="PRINTS" id="PR01042">
    <property type="entry name" value="TRNASYNTHASP"/>
</dbReference>
<dbReference type="EC" id="6.1.1.12" evidence="9"/>
<dbReference type="InterPro" id="IPR006195">
    <property type="entry name" value="aa-tRNA-synth_II"/>
</dbReference>
<feature type="binding site" evidence="9">
    <location>
        <position position="359"/>
    </location>
    <ligand>
        <name>L-aspartate</name>
        <dbReference type="ChEBI" id="CHEBI:29991"/>
    </ligand>
</feature>
<feature type="binding site" evidence="9">
    <location>
        <begin position="404"/>
        <end position="407"/>
    </location>
    <ligand>
        <name>ATP</name>
        <dbReference type="ChEBI" id="CHEBI:30616"/>
    </ligand>
</feature>
<organism evidence="11 12">
    <name type="scientific">Candidatus Woesebacteria bacterium GW2011_GWA2_33_28</name>
    <dbReference type="NCBI Taxonomy" id="1618561"/>
    <lineage>
        <taxon>Bacteria</taxon>
        <taxon>Candidatus Woeseibacteriota</taxon>
    </lineage>
</organism>
<dbReference type="InterPro" id="IPR002312">
    <property type="entry name" value="Asp/Asn-tRNA-synth_IIb"/>
</dbReference>
<evidence type="ECO:0000256" key="5">
    <source>
        <dbReference type="ARBA" id="ARBA00022741"/>
    </source>
</evidence>
<dbReference type="Pfam" id="PF00152">
    <property type="entry name" value="tRNA-synt_2"/>
    <property type="match status" value="1"/>
</dbReference>
<evidence type="ECO:0000259" key="10">
    <source>
        <dbReference type="PROSITE" id="PS50862"/>
    </source>
</evidence>
<dbReference type="GO" id="GO:0006422">
    <property type="term" value="P:aspartyl-tRNA aminoacylation"/>
    <property type="evidence" value="ECO:0007669"/>
    <property type="project" value="UniProtKB-UniRule"/>
</dbReference>
<evidence type="ECO:0000256" key="7">
    <source>
        <dbReference type="ARBA" id="ARBA00022917"/>
    </source>
</evidence>
<protein>
    <recommendedName>
        <fullName evidence="9">Aspartate--tRNA ligase</fullName>
        <ecNumber evidence="9">6.1.1.12</ecNumber>
    </recommendedName>
    <alternativeName>
        <fullName evidence="9">Aspartyl-tRNA synthetase</fullName>
        <shortName evidence="9">AspRS</shortName>
    </alternativeName>
</protein>
<evidence type="ECO:0000256" key="6">
    <source>
        <dbReference type="ARBA" id="ARBA00022840"/>
    </source>
</evidence>
<feature type="domain" description="Aminoacyl-transfer RNA synthetases class-II family profile" evidence="10">
    <location>
        <begin position="132"/>
        <end position="425"/>
    </location>
</feature>
<evidence type="ECO:0000256" key="4">
    <source>
        <dbReference type="ARBA" id="ARBA00022598"/>
    </source>
</evidence>
<sequence>MQRTLVAETLKKVGETVTLKGWVDTVRDHGKITFLDLRDRTGIIQCVGNGLEAVSLESVIELSGKVVERPEKLINPNIVTGKVELQIEGMKVVSKAEEMPFDMNKEDLNLELPTLLDYRSLTLRHPKIKAIFKVQEVVIDAFRRALQAKDFTEFQAPSIISSAPEGGAEIFEVKYFDHTAYLAQSPQLYKSLLVSIFERVFSVNKVFRAEPSVTTRHLTEIVSLDAEFGFIEDYLEVKEMAEYVIKFILDEVSRKCAKELEMWGATIPAVSKSIPIIKLREAQEIIFKRTGRDCRKEKDFSPEDEREICKWSKEEHGSDLVFVSHYPTKYRPFYTYPDPDEPEFNQGFDLIGRGTEWMTGGRRIHDYKTLLAHAKEWGITPKNIELYLQAFRYGMPSLGGFAFGAERITMHILGLKNVREASLFPRDMERVDIRLSTIEEISANEK</sequence>
<dbReference type="GO" id="GO:0004815">
    <property type="term" value="F:aspartate-tRNA ligase activity"/>
    <property type="evidence" value="ECO:0007669"/>
    <property type="project" value="UniProtKB-UniRule"/>
</dbReference>
<reference evidence="11 12" key="1">
    <citation type="journal article" date="2015" name="Nature">
        <title>rRNA introns, odd ribosomes, and small enigmatic genomes across a large radiation of phyla.</title>
        <authorList>
            <person name="Brown C.T."/>
            <person name="Hug L.A."/>
            <person name="Thomas B.C."/>
            <person name="Sharon I."/>
            <person name="Castelle C.J."/>
            <person name="Singh A."/>
            <person name="Wilkins M.J."/>
            <person name="Williams K.H."/>
            <person name="Banfield J.F."/>
        </authorList>
    </citation>
    <scope>NUCLEOTIDE SEQUENCE [LARGE SCALE GENOMIC DNA]</scope>
</reference>
<dbReference type="GO" id="GO:0005829">
    <property type="term" value="C:cytosol"/>
    <property type="evidence" value="ECO:0007669"/>
    <property type="project" value="TreeGrafter"/>
</dbReference>
<comment type="subcellular location">
    <subcellularLocation>
        <location evidence="1 9">Cytoplasm</location>
    </subcellularLocation>
</comment>
<gene>
    <name evidence="9" type="primary">aspS</name>
    <name evidence="11" type="ORF">UR38_C0003G0165</name>
</gene>
<feature type="binding site" evidence="9">
    <location>
        <position position="356"/>
    </location>
    <ligand>
        <name>ATP</name>
        <dbReference type="ChEBI" id="CHEBI:30616"/>
    </ligand>
</feature>
<dbReference type="GO" id="GO:0003723">
    <property type="term" value="F:RNA binding"/>
    <property type="evidence" value="ECO:0007669"/>
    <property type="project" value="TreeGrafter"/>
</dbReference>
<accession>A0A0G0C9A5</accession>
<dbReference type="Gene3D" id="2.40.50.140">
    <property type="entry name" value="Nucleic acid-binding proteins"/>
    <property type="match status" value="1"/>
</dbReference>
<keyword evidence="5 9" id="KW-0547">Nucleotide-binding</keyword>
<dbReference type="InterPro" id="IPR045864">
    <property type="entry name" value="aa-tRNA-synth_II/BPL/LPL"/>
</dbReference>
<dbReference type="InterPro" id="IPR047089">
    <property type="entry name" value="Asp-tRNA-ligase_1_N"/>
</dbReference>